<dbReference type="EMBL" id="AP017378">
    <property type="protein sequence ID" value="BBD09486.1"/>
    <property type="molecule type" value="Genomic_DNA"/>
</dbReference>
<dbReference type="KEGG" id="dfl:DFE_2760"/>
<keyword evidence="2" id="KW-1185">Reference proteome</keyword>
<dbReference type="AlphaFoldDB" id="A0A2Z6B252"/>
<protein>
    <submittedName>
        <fullName evidence="1">Uncharacterized protein</fullName>
    </submittedName>
</protein>
<proteinExistence type="predicted"/>
<dbReference type="Proteomes" id="UP000269883">
    <property type="component" value="Chromosome"/>
</dbReference>
<name>A0A2Z6B252_9BACT</name>
<dbReference type="OrthoDB" id="5447835at2"/>
<evidence type="ECO:0000313" key="1">
    <source>
        <dbReference type="EMBL" id="BBD09486.1"/>
    </source>
</evidence>
<evidence type="ECO:0000313" key="2">
    <source>
        <dbReference type="Proteomes" id="UP000269883"/>
    </source>
</evidence>
<accession>A0A2Z6B252</accession>
<sequence>MSKWIRSKLPEFVRDVLRDFCLVSRLLEHEFRHFDRTGHVDFNALKNLLGQEMNKGLLWRLKDTAHVLYKNDSASGASGSGMLGQFLDWSVGYIFHDAMKLKEDAYQQQNYAPWFRQLQDKELSGEHLAFSRELFGVLDQTNESIQREVNRIRFLLFNCRKLFMDYLPLHRENELLARFLFDQNDLVREVFGDSYAKLVANVYDEAPERLSLLAARSLRRGGWAEEAARALAEAERISPESQEVLQEKQRHGLA</sequence>
<dbReference type="RefSeq" id="WP_126380474.1">
    <property type="nucleotide sequence ID" value="NZ_AP017378.1"/>
</dbReference>
<gene>
    <name evidence="1" type="ORF">DFE_2760</name>
</gene>
<reference evidence="1 2" key="1">
    <citation type="journal article" date="2018" name="Sci. Adv.">
        <title>Multi-heme cytochromes provide a pathway for survival in energy-limited environments.</title>
        <authorList>
            <person name="Deng X."/>
            <person name="Dohmae N."/>
            <person name="Nealson K.H."/>
            <person name="Hashimoto K."/>
            <person name="Okamoto A."/>
        </authorList>
    </citation>
    <scope>NUCLEOTIDE SEQUENCE [LARGE SCALE GENOMIC DNA]</scope>
    <source>
        <strain evidence="1 2">IS5</strain>
    </source>
</reference>
<organism evidence="1 2">
    <name type="scientific">Desulfovibrio ferrophilus</name>
    <dbReference type="NCBI Taxonomy" id="241368"/>
    <lineage>
        <taxon>Bacteria</taxon>
        <taxon>Pseudomonadati</taxon>
        <taxon>Thermodesulfobacteriota</taxon>
        <taxon>Desulfovibrionia</taxon>
        <taxon>Desulfovibrionales</taxon>
        <taxon>Desulfovibrionaceae</taxon>
        <taxon>Desulfovibrio</taxon>
    </lineage>
</organism>